<comment type="caution">
    <text evidence="2">The sequence shown here is derived from an EMBL/GenBank/DDBJ whole genome shotgun (WGS) entry which is preliminary data.</text>
</comment>
<dbReference type="PANTHER" id="PTHR43685">
    <property type="entry name" value="GLYCOSYLTRANSFERASE"/>
    <property type="match status" value="1"/>
</dbReference>
<reference evidence="2 3" key="1">
    <citation type="submission" date="2021-06" db="EMBL/GenBank/DDBJ databases">
        <title>Faecalicatena sp. nov. isolated from porcine feces.</title>
        <authorList>
            <person name="Oh B.S."/>
            <person name="Lee J.H."/>
        </authorList>
    </citation>
    <scope>NUCLEOTIDE SEQUENCE [LARGE SCALE GENOMIC DNA]</scope>
    <source>
        <strain evidence="2 3">AGMB00832</strain>
    </source>
</reference>
<evidence type="ECO:0000259" key="1">
    <source>
        <dbReference type="Pfam" id="PF00535"/>
    </source>
</evidence>
<dbReference type="Proteomes" id="UP000723714">
    <property type="component" value="Unassembled WGS sequence"/>
</dbReference>
<evidence type="ECO:0000313" key="3">
    <source>
        <dbReference type="Proteomes" id="UP000723714"/>
    </source>
</evidence>
<accession>A0ABS6DAR0</accession>
<evidence type="ECO:0000313" key="2">
    <source>
        <dbReference type="EMBL" id="MBU3878700.1"/>
    </source>
</evidence>
<keyword evidence="3" id="KW-1185">Reference proteome</keyword>
<proteinExistence type="predicted"/>
<dbReference type="Gene3D" id="3.90.550.10">
    <property type="entry name" value="Spore Coat Polysaccharide Biosynthesis Protein SpsA, Chain A"/>
    <property type="match status" value="1"/>
</dbReference>
<dbReference type="Pfam" id="PF00535">
    <property type="entry name" value="Glycos_transf_2"/>
    <property type="match status" value="1"/>
</dbReference>
<name>A0ABS6DAR0_9FIRM</name>
<dbReference type="CDD" id="cd06433">
    <property type="entry name" value="GT_2_WfgS_like"/>
    <property type="match status" value="1"/>
</dbReference>
<protein>
    <submittedName>
        <fullName evidence="2">Glycosyltransferase</fullName>
    </submittedName>
</protein>
<dbReference type="PANTHER" id="PTHR43685:SF2">
    <property type="entry name" value="GLYCOSYLTRANSFERASE 2-LIKE DOMAIN-CONTAINING PROTEIN"/>
    <property type="match status" value="1"/>
</dbReference>
<feature type="domain" description="Glycosyltransferase 2-like" evidence="1">
    <location>
        <begin position="21"/>
        <end position="154"/>
    </location>
</feature>
<sequence>MKFKMLTITRGLYKIMECKISVITVCRNAGNTIRETIESVFQQNYVNYEYIIIDGLSSDNTLQIAQSYREQFASQNIMYKIISEEDNGIFDAMNKAADLAMGEWIIYMNADDSFINNHVLSDISKYLYEQYDVVYGNTMRIKGKEKFLAEASPINKITKAMPFTHQSCLTKTMLIREYRFDLNYEVADYNLFLHLWLDGYQFLQTDVTIANYSVEGYSNQNKYKTYKSTLHIKHDFGLLNKDSLIQKIKNIYFRMLLDENILGHRVAKIIWQKYHNS</sequence>
<dbReference type="InterPro" id="IPR029044">
    <property type="entry name" value="Nucleotide-diphossugar_trans"/>
</dbReference>
<organism evidence="2 3">
    <name type="scientific">Faecalicatena faecalis</name>
    <dbReference type="NCBI Taxonomy" id="2726362"/>
    <lineage>
        <taxon>Bacteria</taxon>
        <taxon>Bacillati</taxon>
        <taxon>Bacillota</taxon>
        <taxon>Clostridia</taxon>
        <taxon>Lachnospirales</taxon>
        <taxon>Lachnospiraceae</taxon>
        <taxon>Faecalicatena</taxon>
    </lineage>
</organism>
<dbReference type="SUPFAM" id="SSF53448">
    <property type="entry name" value="Nucleotide-diphospho-sugar transferases"/>
    <property type="match status" value="1"/>
</dbReference>
<dbReference type="InterPro" id="IPR050834">
    <property type="entry name" value="Glycosyltransf_2"/>
</dbReference>
<gene>
    <name evidence="2" type="ORF">HGO97_023160</name>
</gene>
<dbReference type="EMBL" id="JABACJ020000043">
    <property type="protein sequence ID" value="MBU3878700.1"/>
    <property type="molecule type" value="Genomic_DNA"/>
</dbReference>
<dbReference type="InterPro" id="IPR001173">
    <property type="entry name" value="Glyco_trans_2-like"/>
</dbReference>